<evidence type="ECO:0000256" key="10">
    <source>
        <dbReference type="SAM" id="MobiDB-lite"/>
    </source>
</evidence>
<organism evidence="13 14">
    <name type="scientific">Rhizoctonia solani</name>
    <dbReference type="NCBI Taxonomy" id="456999"/>
    <lineage>
        <taxon>Eukaryota</taxon>
        <taxon>Fungi</taxon>
        <taxon>Dikarya</taxon>
        <taxon>Basidiomycota</taxon>
        <taxon>Agaricomycotina</taxon>
        <taxon>Agaricomycetes</taxon>
        <taxon>Cantharellales</taxon>
        <taxon>Ceratobasidiaceae</taxon>
        <taxon>Rhizoctonia</taxon>
    </lineage>
</organism>
<dbReference type="SUPFAM" id="SSF101238">
    <property type="entry name" value="XPC-binding domain"/>
    <property type="match status" value="1"/>
</dbReference>
<feature type="region of interest" description="Disordered" evidence="10">
    <location>
        <begin position="68"/>
        <end position="183"/>
    </location>
</feature>
<comment type="similarity">
    <text evidence="3">Belongs to the DDI1 family.</text>
</comment>
<dbReference type="InterPro" id="IPR009060">
    <property type="entry name" value="UBA-like_sf"/>
</dbReference>
<evidence type="ECO:0000256" key="9">
    <source>
        <dbReference type="ARBA" id="ARBA00022801"/>
    </source>
</evidence>
<dbReference type="SUPFAM" id="SSF46934">
    <property type="entry name" value="UBA-like"/>
    <property type="match status" value="1"/>
</dbReference>
<feature type="region of interest" description="Disordered" evidence="10">
    <location>
        <begin position="252"/>
        <end position="288"/>
    </location>
</feature>
<feature type="domain" description="Ubiquitin-like" evidence="12">
    <location>
        <begin position="346"/>
        <end position="406"/>
    </location>
</feature>
<evidence type="ECO:0000256" key="5">
    <source>
        <dbReference type="ARBA" id="ARBA00021491"/>
    </source>
</evidence>
<dbReference type="GO" id="GO:0004190">
    <property type="term" value="F:aspartic-type endopeptidase activity"/>
    <property type="evidence" value="ECO:0007669"/>
    <property type="project" value="UniProtKB-KW"/>
</dbReference>
<feature type="compositionally biased region" description="Polar residues" evidence="10">
    <location>
        <begin position="109"/>
        <end position="130"/>
    </location>
</feature>
<dbReference type="PANTHER" id="PTHR12917:SF1">
    <property type="entry name" value="AT13091P"/>
    <property type="match status" value="1"/>
</dbReference>
<dbReference type="InterPro" id="IPR039362">
    <property type="entry name" value="ATG29_sf"/>
</dbReference>
<dbReference type="Gene3D" id="1.10.8.10">
    <property type="entry name" value="DNA helicase RuvA subunit, C-terminal domain"/>
    <property type="match status" value="1"/>
</dbReference>
<dbReference type="GO" id="GO:0043161">
    <property type="term" value="P:proteasome-mediated ubiquitin-dependent protein catabolic process"/>
    <property type="evidence" value="ECO:0007669"/>
    <property type="project" value="InterPro"/>
</dbReference>
<dbReference type="InterPro" id="IPR015940">
    <property type="entry name" value="UBA"/>
</dbReference>
<evidence type="ECO:0000256" key="8">
    <source>
        <dbReference type="ARBA" id="ARBA00022750"/>
    </source>
</evidence>
<accession>A0A8H2ZWY0</accession>
<feature type="compositionally biased region" description="Low complexity" evidence="10">
    <location>
        <begin position="657"/>
        <end position="687"/>
    </location>
</feature>
<dbReference type="PROSITE" id="PS50053">
    <property type="entry name" value="UBIQUITIN_2"/>
    <property type="match status" value="1"/>
</dbReference>
<keyword evidence="8" id="KW-0064">Aspartyl protease</keyword>
<protein>
    <recommendedName>
        <fullName evidence="5">DNA damage-inducible protein 1</fullName>
    </recommendedName>
</protein>
<comment type="subunit">
    <text evidence="4">Binds ubiquitin and polyubiquitinated proteins.</text>
</comment>
<dbReference type="SMART" id="SM00213">
    <property type="entry name" value="UBQ"/>
    <property type="match status" value="1"/>
</dbReference>
<feature type="compositionally biased region" description="Basic and acidic residues" evidence="10">
    <location>
        <begin position="642"/>
        <end position="653"/>
    </location>
</feature>
<dbReference type="GO" id="GO:0006289">
    <property type="term" value="P:nucleotide-excision repair"/>
    <property type="evidence" value="ECO:0007669"/>
    <property type="project" value="InterPro"/>
</dbReference>
<dbReference type="Gene3D" id="2.40.70.10">
    <property type="entry name" value="Acid Proteases"/>
    <property type="match status" value="1"/>
</dbReference>
<comment type="caution">
    <text evidence="13">The sequence shown here is derived from an EMBL/GenBank/DDBJ whole genome shotgun (WGS) entry which is preliminary data.</text>
</comment>
<feature type="compositionally biased region" description="Polar residues" evidence="10">
    <location>
        <begin position="694"/>
        <end position="704"/>
    </location>
</feature>
<evidence type="ECO:0000256" key="7">
    <source>
        <dbReference type="ARBA" id="ARBA00022670"/>
    </source>
</evidence>
<proteinExistence type="inferred from homology"/>
<dbReference type="Pfam" id="PF09668">
    <property type="entry name" value="Asp_protease"/>
    <property type="match status" value="1"/>
</dbReference>
<dbReference type="InterPro" id="IPR029071">
    <property type="entry name" value="Ubiquitin-like_domsf"/>
</dbReference>
<evidence type="ECO:0000256" key="6">
    <source>
        <dbReference type="ARBA" id="ARBA00022490"/>
    </source>
</evidence>
<feature type="compositionally biased region" description="Low complexity" evidence="10">
    <location>
        <begin position="711"/>
        <end position="723"/>
    </location>
</feature>
<feature type="compositionally biased region" description="Low complexity" evidence="10">
    <location>
        <begin position="150"/>
        <end position="169"/>
    </location>
</feature>
<dbReference type="EMBL" id="CAJMWS010000111">
    <property type="protein sequence ID" value="CAE6366594.1"/>
    <property type="molecule type" value="Genomic_DNA"/>
</dbReference>
<dbReference type="SUPFAM" id="SSF54236">
    <property type="entry name" value="Ubiquitin-like"/>
    <property type="match status" value="1"/>
</dbReference>
<dbReference type="InterPro" id="IPR033882">
    <property type="entry name" value="DDI1_N"/>
</dbReference>
<comment type="function">
    <text evidence="1">Probable aspartic protease. May be involved in the regulation of exocytosis. Acts as a linker between the 19S proteasome and polyubiquitinated proteins via UBA domain interactions with ubiquitin for their subsequent degradation. Required for S-phase checkpoint control.</text>
</comment>
<feature type="region of interest" description="Disordered" evidence="10">
    <location>
        <begin position="317"/>
        <end position="341"/>
    </location>
</feature>
<feature type="region of interest" description="Disordered" evidence="10">
    <location>
        <begin position="642"/>
        <end position="724"/>
    </location>
</feature>
<name>A0A8H2ZWY0_9AGAM</name>
<dbReference type="CDD" id="cd05479">
    <property type="entry name" value="RP_DDI"/>
    <property type="match status" value="1"/>
</dbReference>
<dbReference type="SUPFAM" id="SSF50630">
    <property type="entry name" value="Acid proteases"/>
    <property type="match status" value="1"/>
</dbReference>
<dbReference type="PANTHER" id="PTHR12917">
    <property type="entry name" value="ASPARTYL PROTEASE DDI-RELATED"/>
    <property type="match status" value="1"/>
</dbReference>
<reference evidence="13" key="1">
    <citation type="submission" date="2021-01" db="EMBL/GenBank/DDBJ databases">
        <authorList>
            <person name="Kaushik A."/>
        </authorList>
    </citation>
    <scope>NUCLEOTIDE SEQUENCE</scope>
    <source>
        <strain evidence="13">AG1-1C</strain>
    </source>
</reference>
<keyword evidence="9" id="KW-0378">Hydrolase</keyword>
<evidence type="ECO:0000313" key="14">
    <source>
        <dbReference type="Proteomes" id="UP000663846"/>
    </source>
</evidence>
<dbReference type="CDD" id="cd01796">
    <property type="entry name" value="Ubl_Ddi1_like"/>
    <property type="match status" value="1"/>
</dbReference>
<dbReference type="InterPro" id="IPR000626">
    <property type="entry name" value="Ubiquitin-like_dom"/>
</dbReference>
<evidence type="ECO:0000259" key="11">
    <source>
        <dbReference type="PROSITE" id="PS50030"/>
    </source>
</evidence>
<dbReference type="Proteomes" id="UP000663846">
    <property type="component" value="Unassembled WGS sequence"/>
</dbReference>
<dbReference type="GO" id="GO:0005737">
    <property type="term" value="C:cytoplasm"/>
    <property type="evidence" value="ECO:0007669"/>
    <property type="project" value="UniProtKB-SubCell"/>
</dbReference>
<feature type="compositionally biased region" description="Low complexity" evidence="10">
    <location>
        <begin position="259"/>
        <end position="288"/>
    </location>
</feature>
<dbReference type="Pfam" id="PF00240">
    <property type="entry name" value="ubiquitin"/>
    <property type="match status" value="1"/>
</dbReference>
<keyword evidence="6" id="KW-0963">Cytoplasm</keyword>
<dbReference type="PROSITE" id="PS50030">
    <property type="entry name" value="UBA"/>
    <property type="match status" value="1"/>
</dbReference>
<gene>
    <name evidence="13" type="ORF">RDB_LOCUS22666</name>
</gene>
<feature type="compositionally biased region" description="Basic and acidic residues" evidence="10">
    <location>
        <begin position="173"/>
        <end position="183"/>
    </location>
</feature>
<dbReference type="Gene3D" id="1.10.10.2570">
    <property type="match status" value="1"/>
</dbReference>
<dbReference type="GO" id="GO:0003684">
    <property type="term" value="F:damaged DNA binding"/>
    <property type="evidence" value="ECO:0007669"/>
    <property type="project" value="InterPro"/>
</dbReference>
<dbReference type="InterPro" id="IPR019103">
    <property type="entry name" value="Peptidase_aspartic_DDI1-type"/>
</dbReference>
<evidence type="ECO:0000256" key="1">
    <source>
        <dbReference type="ARBA" id="ARBA00003231"/>
    </source>
</evidence>
<dbReference type="AlphaFoldDB" id="A0A8H2ZWY0"/>
<dbReference type="InterPro" id="IPR021109">
    <property type="entry name" value="Peptidase_aspartic_dom_sf"/>
</dbReference>
<dbReference type="InterPro" id="IPR036353">
    <property type="entry name" value="XPC-bd_sf"/>
</dbReference>
<evidence type="ECO:0000256" key="4">
    <source>
        <dbReference type="ARBA" id="ARBA00011128"/>
    </source>
</evidence>
<evidence type="ECO:0000256" key="3">
    <source>
        <dbReference type="ARBA" id="ARBA00009136"/>
    </source>
</evidence>
<sequence length="761" mass="82406">MLRRLLSKSVIWSPEKEKILWDELSRPRTNLNAVNWAGLSAQLDVPVPYLIHRAQVKYEQDLKGLQGIRQAQTATSPADERPFGVPSQRTRNPIPSPTTATSSPLVRRMSSSGAIGSRWSRGSNASTHTIIQPPPPRMPRLNPVLTPLRTATGSKPTTPSSGRSTPSSTDSDEEKRDAQKEEAEKLAEKLKELQKKMGSGYFGFARPNKSPVPSITASQTRSQSASQIRMHATRSQTATISASRMQRSLTTPTGTAMIADSGTTTSASASMSQRGSIPDIPSPASDSRARIPIPAAKRAASVGTHRSPSVVLEAQERGPIGRTRAHDAGSGQVSSASSFSDISDTGEVYGLEVDETMEVENLMALLEAECGIPVNEQSIAHDGQELNDPKATLTSAGVQEGAMLQLRRKVVVAGRSAAHDEEMMRLQILGDPNLMRQLRETQPELAEAIQNDPQRFGELLRSHRERQRDAELAQQREITALNADPYNIEAQKRIEEAIRQQAVLENMEHAMEYSPEFFGRVIMLYIPVEVNGFKVKAFVDSGAQQTIMSPECAEQCGLLRLLDKRFAGIAKGVGTAKILGRVHSAQLKLADLHLPCAFTIMEGRDVDLLFGLDMLKAHQACIDLEKNVLRIQGREVKFLSEHELPDKARHDTSADLQGSKSQTPSTSTPAPGTQPASSSTTPAPSQQFPGAGNTLGSAPVSNSNPGPPRPATQQQPPAAQPSFPEDHIVTLQGFGATREQAIQLLQAARGNLDVAAALLFQ</sequence>
<dbReference type="Gene3D" id="3.10.20.90">
    <property type="entry name" value="Phosphatidylinositol 3-kinase Catalytic Subunit, Chain A, domain 1"/>
    <property type="match status" value="1"/>
</dbReference>
<evidence type="ECO:0000256" key="2">
    <source>
        <dbReference type="ARBA" id="ARBA00004496"/>
    </source>
</evidence>
<comment type="subcellular location">
    <subcellularLocation>
        <location evidence="2">Cytoplasm</location>
    </subcellularLocation>
</comment>
<feature type="compositionally biased region" description="Low complexity" evidence="10">
    <location>
        <begin position="328"/>
        <end position="341"/>
    </location>
</feature>
<feature type="domain" description="UBA" evidence="11">
    <location>
        <begin position="722"/>
        <end position="761"/>
    </location>
</feature>
<evidence type="ECO:0000313" key="13">
    <source>
        <dbReference type="EMBL" id="CAE6366594.1"/>
    </source>
</evidence>
<dbReference type="CDD" id="cd14310">
    <property type="entry name" value="UBA_cnDdi1_like"/>
    <property type="match status" value="1"/>
</dbReference>
<evidence type="ECO:0000259" key="12">
    <source>
        <dbReference type="PROSITE" id="PS50053"/>
    </source>
</evidence>
<keyword evidence="7" id="KW-0645">Protease</keyword>